<protein>
    <recommendedName>
        <fullName evidence="5">Short chain type dehydrogenase</fullName>
    </recommendedName>
</protein>
<dbReference type="Gene3D" id="3.40.50.720">
    <property type="entry name" value="NAD(P)-binding Rossmann-like Domain"/>
    <property type="match status" value="1"/>
</dbReference>
<reference evidence="3" key="1">
    <citation type="submission" date="2018-03" db="EMBL/GenBank/DDBJ databases">
        <authorList>
            <person name="Guldener U."/>
        </authorList>
    </citation>
    <scope>NUCLEOTIDE SEQUENCE</scope>
</reference>
<dbReference type="AlphaFoldDB" id="A0AAE8N5C3"/>
<dbReference type="SUPFAM" id="SSF51735">
    <property type="entry name" value="NAD(P)-binding Rossmann-fold domains"/>
    <property type="match status" value="1"/>
</dbReference>
<organism evidence="3 4">
    <name type="scientific">Cephalotrichum gorgonifer</name>
    <dbReference type="NCBI Taxonomy" id="2041049"/>
    <lineage>
        <taxon>Eukaryota</taxon>
        <taxon>Fungi</taxon>
        <taxon>Dikarya</taxon>
        <taxon>Ascomycota</taxon>
        <taxon>Pezizomycotina</taxon>
        <taxon>Sordariomycetes</taxon>
        <taxon>Hypocreomycetidae</taxon>
        <taxon>Microascales</taxon>
        <taxon>Microascaceae</taxon>
        <taxon>Cephalotrichum</taxon>
    </lineage>
</organism>
<evidence type="ECO:0008006" key="5">
    <source>
        <dbReference type="Google" id="ProtNLM"/>
    </source>
</evidence>
<gene>
    <name evidence="3" type="ORF">DNG_09265</name>
</gene>
<dbReference type="InterPro" id="IPR036291">
    <property type="entry name" value="NAD(P)-bd_dom_sf"/>
</dbReference>
<accession>A0AAE8N5C3</accession>
<dbReference type="Proteomes" id="UP001187682">
    <property type="component" value="Unassembled WGS sequence"/>
</dbReference>
<comment type="caution">
    <text evidence="3">The sequence shown here is derived from an EMBL/GenBank/DDBJ whole genome shotgun (WGS) entry which is preliminary data.</text>
</comment>
<evidence type="ECO:0000256" key="1">
    <source>
        <dbReference type="ARBA" id="ARBA00006484"/>
    </source>
</evidence>
<sequence length="235" mass="25250">MAAKSPVVLILGAGPNIGHAVARAFASKGFKVGLAARSVKAADSSDVQLNIPSDFTKTDDVVNAFTKVKEVFGIPSVVVYNVSSVTFTPAHDPFALSLADLSRDATVNIHSAFVAAQQAVSGFAQLPASDARTFIYTGNVLNVSILPRFLSQGVGKSGAAHMIWAAADAYRDQGYKFYYADERKPDGSPKYRIDGDAHANLYWELAHGKTQGPWLQTFVKDVGYKKFDTIYTPLA</sequence>
<comment type="similarity">
    <text evidence="1">Belongs to the short-chain dehydrogenases/reductases (SDR) family.</text>
</comment>
<dbReference type="InterPro" id="IPR002347">
    <property type="entry name" value="SDR_fam"/>
</dbReference>
<proteinExistence type="inferred from homology"/>
<dbReference type="Pfam" id="PF00106">
    <property type="entry name" value="adh_short"/>
    <property type="match status" value="1"/>
</dbReference>
<dbReference type="PANTHER" id="PTHR43669">
    <property type="entry name" value="5-KETO-D-GLUCONATE 5-REDUCTASE"/>
    <property type="match status" value="1"/>
</dbReference>
<evidence type="ECO:0000313" key="4">
    <source>
        <dbReference type="Proteomes" id="UP001187682"/>
    </source>
</evidence>
<dbReference type="GO" id="GO:0016491">
    <property type="term" value="F:oxidoreductase activity"/>
    <property type="evidence" value="ECO:0007669"/>
    <property type="project" value="UniProtKB-KW"/>
</dbReference>
<keyword evidence="4" id="KW-1185">Reference proteome</keyword>
<keyword evidence="2" id="KW-0560">Oxidoreductase</keyword>
<evidence type="ECO:0000256" key="2">
    <source>
        <dbReference type="ARBA" id="ARBA00023002"/>
    </source>
</evidence>
<dbReference type="EMBL" id="ONZQ02000016">
    <property type="protein sequence ID" value="SPO06575.1"/>
    <property type="molecule type" value="Genomic_DNA"/>
</dbReference>
<evidence type="ECO:0000313" key="3">
    <source>
        <dbReference type="EMBL" id="SPO06575.1"/>
    </source>
</evidence>
<name>A0AAE8N5C3_9PEZI</name>
<dbReference type="PANTHER" id="PTHR43669:SF4">
    <property type="entry name" value="SHORT-CHAIN DEHYDROGENASE"/>
    <property type="match status" value="1"/>
</dbReference>